<reference evidence="2" key="1">
    <citation type="submission" date="2017-06" db="EMBL/GenBank/DDBJ databases">
        <authorList>
            <person name="Varghese N."/>
            <person name="Submissions S."/>
        </authorList>
    </citation>
    <scope>NUCLEOTIDE SEQUENCE [LARGE SCALE GENOMIC DNA]</scope>
    <source>
        <strain evidence="2">LNB2</strain>
    </source>
</reference>
<dbReference type="EMBL" id="FZOS01000015">
    <property type="protein sequence ID" value="SNS76700.1"/>
    <property type="molecule type" value="Genomic_DNA"/>
</dbReference>
<dbReference type="Proteomes" id="UP000198281">
    <property type="component" value="Unassembled WGS sequence"/>
</dbReference>
<dbReference type="PANTHER" id="PTHR33361:SF2">
    <property type="entry name" value="DUF885 DOMAIN-CONTAINING PROTEIN"/>
    <property type="match status" value="1"/>
</dbReference>
<proteinExistence type="predicted"/>
<dbReference type="InterPro" id="IPR006311">
    <property type="entry name" value="TAT_signal"/>
</dbReference>
<dbReference type="InterPro" id="IPR010281">
    <property type="entry name" value="DUF885"/>
</dbReference>
<gene>
    <name evidence="1" type="ORF">SAMN06295912_11541</name>
</gene>
<dbReference type="Pfam" id="PF05960">
    <property type="entry name" value="DUF885"/>
    <property type="match status" value="1"/>
</dbReference>
<dbReference type="PROSITE" id="PS51318">
    <property type="entry name" value="TAT"/>
    <property type="match status" value="1"/>
</dbReference>
<name>A0A239H5P8_9SPHN</name>
<accession>A0A239H5P8</accession>
<dbReference type="PANTHER" id="PTHR33361">
    <property type="entry name" value="GLR0591 PROTEIN"/>
    <property type="match status" value="1"/>
</dbReference>
<keyword evidence="2" id="KW-1185">Reference proteome</keyword>
<dbReference type="RefSeq" id="WP_089220165.1">
    <property type="nucleotide sequence ID" value="NZ_FZOS01000015.1"/>
</dbReference>
<evidence type="ECO:0000313" key="1">
    <source>
        <dbReference type="EMBL" id="SNS76700.1"/>
    </source>
</evidence>
<dbReference type="OrthoDB" id="7937304at2"/>
<protein>
    <submittedName>
        <fullName evidence="1">Uncharacterized conserved protein, DUF885 familyt</fullName>
    </submittedName>
</protein>
<evidence type="ECO:0000313" key="2">
    <source>
        <dbReference type="Proteomes" id="UP000198281"/>
    </source>
</evidence>
<dbReference type="AlphaFoldDB" id="A0A239H5P8"/>
<sequence>MDNGATRREMLALAAGGPLAATGLAATWHSAPASAKPPPPCPIRAPLDAIADRLLAHTPETAVYNGIPDAQLGGQSARRLDDYSPAGETAWRAALAQAERDIAPIRCGPEDKLAQLRLATASAILANANRSAAVPYGRINAFNFSGHVPYLVTQIAGPHIDTPNAMQAQQALSSPQAVDAWIAKLDSFPAAFKGVIEKVRADEAAGSVPPATLIARTLPVLDAFLAGPEDAHPLIVALRTRMDAARLDAHLRAKAEERAITALRKRARPAFEALRKQMAALLPRGRAEAGLWAQPDGDSLYAANIRALGDSPLSAEEIHALGLSEVARISAEMEALLARRDLTQGSIGARMDALARDPANLFADSDEGRAELLEYVRTLVRAMEKRYDEFLPSALIPHQQLEVRRVPVATEEGAPGGFYDGPSLDGSRPGTYWINLRDMNAVARFRLPTLSYHEGVPGHHTQSCIALGLGEAPLLLRIASFNAYQEGWGLYAERLAAEMGAYKDDPLGDLGRLQDELFRAVRLVVDTGIHAKRWSREQGVQYMRDVTGVAESRVVAEVERYMAWPGQALGYKLGQLRLLDIRERMMKAKGKRFSRRAFHGLVLGNGAMPLDLVEGEALRD</sequence>
<organism evidence="1 2">
    <name type="scientific">Edaphosphingomonas laterariae</name>
    <dbReference type="NCBI Taxonomy" id="861865"/>
    <lineage>
        <taxon>Bacteria</taxon>
        <taxon>Pseudomonadati</taxon>
        <taxon>Pseudomonadota</taxon>
        <taxon>Alphaproteobacteria</taxon>
        <taxon>Sphingomonadales</taxon>
        <taxon>Rhizorhabdaceae</taxon>
        <taxon>Edaphosphingomonas</taxon>
    </lineage>
</organism>